<comment type="similarity">
    <text evidence="2">Belongs to the CorA metal ion transporter (MIT) (TC 1.A.35) family.</text>
</comment>
<proteinExistence type="inferred from homology"/>
<dbReference type="InterPro" id="IPR002523">
    <property type="entry name" value="MgTranspt_CorA/ZnTranspt_ZntB"/>
</dbReference>
<dbReference type="PANTHER" id="PTHR46494">
    <property type="entry name" value="CORA FAMILY METAL ION TRANSPORTER (EUROFUNG)"/>
    <property type="match status" value="1"/>
</dbReference>
<protein>
    <recommendedName>
        <fullName evidence="11">Magnesium transporter CorA family protein</fullName>
    </recommendedName>
</protein>
<keyword evidence="3" id="KW-0813">Transport</keyword>
<evidence type="ECO:0000256" key="1">
    <source>
        <dbReference type="ARBA" id="ARBA00004651"/>
    </source>
</evidence>
<dbReference type="InterPro" id="IPR045861">
    <property type="entry name" value="CorA_cytoplasmic_dom"/>
</dbReference>
<dbReference type="Gene3D" id="1.20.58.340">
    <property type="entry name" value="Magnesium transport protein CorA, transmembrane region"/>
    <property type="match status" value="2"/>
</dbReference>
<evidence type="ECO:0008006" key="11">
    <source>
        <dbReference type="Google" id="ProtNLM"/>
    </source>
</evidence>
<evidence type="ECO:0000256" key="3">
    <source>
        <dbReference type="ARBA" id="ARBA00022448"/>
    </source>
</evidence>
<keyword evidence="4" id="KW-1003">Cell membrane</keyword>
<dbReference type="EMBL" id="BAABDQ010000001">
    <property type="protein sequence ID" value="GAA3525479.1"/>
    <property type="molecule type" value="Genomic_DNA"/>
</dbReference>
<evidence type="ECO:0000256" key="2">
    <source>
        <dbReference type="ARBA" id="ARBA00009765"/>
    </source>
</evidence>
<organism evidence="9 10">
    <name type="scientific">Nonomuraea rosea</name>
    <dbReference type="NCBI Taxonomy" id="638574"/>
    <lineage>
        <taxon>Bacteria</taxon>
        <taxon>Bacillati</taxon>
        <taxon>Actinomycetota</taxon>
        <taxon>Actinomycetes</taxon>
        <taxon>Streptosporangiales</taxon>
        <taxon>Streptosporangiaceae</taxon>
        <taxon>Nonomuraea</taxon>
    </lineage>
</organism>
<keyword evidence="5 8" id="KW-0812">Transmembrane</keyword>
<evidence type="ECO:0000313" key="9">
    <source>
        <dbReference type="EMBL" id="GAA3525479.1"/>
    </source>
</evidence>
<evidence type="ECO:0000256" key="8">
    <source>
        <dbReference type="SAM" id="Phobius"/>
    </source>
</evidence>
<dbReference type="SUPFAM" id="SSF144083">
    <property type="entry name" value="Magnesium transport protein CorA, transmembrane region"/>
    <property type="match status" value="1"/>
</dbReference>
<name>A0ABP6UZR5_9ACTN</name>
<evidence type="ECO:0000313" key="10">
    <source>
        <dbReference type="Proteomes" id="UP001500630"/>
    </source>
</evidence>
<dbReference type="InterPro" id="IPR045863">
    <property type="entry name" value="CorA_TM1_TM2"/>
</dbReference>
<evidence type="ECO:0000256" key="5">
    <source>
        <dbReference type="ARBA" id="ARBA00022692"/>
    </source>
</evidence>
<accession>A0ABP6UZR5</accession>
<evidence type="ECO:0000256" key="4">
    <source>
        <dbReference type="ARBA" id="ARBA00022475"/>
    </source>
</evidence>
<keyword evidence="7 8" id="KW-0472">Membrane</keyword>
<evidence type="ECO:0000256" key="6">
    <source>
        <dbReference type="ARBA" id="ARBA00022989"/>
    </source>
</evidence>
<evidence type="ECO:0000256" key="7">
    <source>
        <dbReference type="ARBA" id="ARBA00023136"/>
    </source>
</evidence>
<dbReference type="Proteomes" id="UP001500630">
    <property type="component" value="Unassembled WGS sequence"/>
</dbReference>
<dbReference type="Pfam" id="PF01544">
    <property type="entry name" value="CorA"/>
    <property type="match status" value="1"/>
</dbReference>
<dbReference type="PANTHER" id="PTHR46494:SF1">
    <property type="entry name" value="CORA FAMILY METAL ION TRANSPORTER (EUROFUNG)"/>
    <property type="match status" value="1"/>
</dbReference>
<keyword evidence="6 8" id="KW-1133">Transmembrane helix</keyword>
<keyword evidence="10" id="KW-1185">Reference proteome</keyword>
<gene>
    <name evidence="9" type="ORF">GCM10022419_000190</name>
</gene>
<comment type="subcellular location">
    <subcellularLocation>
        <location evidence="1">Cell membrane</location>
        <topology evidence="1">Multi-pass membrane protein</topology>
    </subcellularLocation>
</comment>
<comment type="caution">
    <text evidence="9">The sequence shown here is derived from an EMBL/GenBank/DDBJ whole genome shotgun (WGS) entry which is preliminary data.</text>
</comment>
<sequence length="132" mass="15157">MRFRRIVLPMREVVNSLLRHDLFVAEAAMAPYFQDVHDHIMRITEWTESLRELVSNVREAQLSMQGYHLNDIMKKVTSWAAIIAVPTMITGFYGQNLPFPGSGQPIGVWTSATIMSVSSAALYSIFRRRNWI</sequence>
<dbReference type="SUPFAM" id="SSF143865">
    <property type="entry name" value="CorA soluble domain-like"/>
    <property type="match status" value="1"/>
</dbReference>
<feature type="transmembrane region" description="Helical" evidence="8">
    <location>
        <begin position="76"/>
        <end position="94"/>
    </location>
</feature>
<feature type="transmembrane region" description="Helical" evidence="8">
    <location>
        <begin position="106"/>
        <end position="126"/>
    </location>
</feature>
<reference evidence="10" key="1">
    <citation type="journal article" date="2019" name="Int. J. Syst. Evol. Microbiol.">
        <title>The Global Catalogue of Microorganisms (GCM) 10K type strain sequencing project: providing services to taxonomists for standard genome sequencing and annotation.</title>
        <authorList>
            <consortium name="The Broad Institute Genomics Platform"/>
            <consortium name="The Broad Institute Genome Sequencing Center for Infectious Disease"/>
            <person name="Wu L."/>
            <person name="Ma J."/>
        </authorList>
    </citation>
    <scope>NUCLEOTIDE SEQUENCE [LARGE SCALE GENOMIC DNA]</scope>
    <source>
        <strain evidence="10">JCM 17326</strain>
    </source>
</reference>